<evidence type="ECO:0000256" key="4">
    <source>
        <dbReference type="ARBA" id="ARBA00022692"/>
    </source>
</evidence>
<organism evidence="9 10">
    <name type="scientific">Paenibacillus aurantiacus</name>
    <dbReference type="NCBI Taxonomy" id="1936118"/>
    <lineage>
        <taxon>Bacteria</taxon>
        <taxon>Bacillati</taxon>
        <taxon>Bacillota</taxon>
        <taxon>Bacilli</taxon>
        <taxon>Bacillales</taxon>
        <taxon>Paenibacillaceae</taxon>
        <taxon>Paenibacillus</taxon>
    </lineage>
</organism>
<dbReference type="InterPro" id="IPR050809">
    <property type="entry name" value="UgpAE/MalFG_permease"/>
</dbReference>
<feature type="transmembrane region" description="Helical" evidence="7">
    <location>
        <begin position="281"/>
        <end position="298"/>
    </location>
</feature>
<protein>
    <submittedName>
        <fullName evidence="9">ABC transporter permease</fullName>
    </submittedName>
</protein>
<dbReference type="Gene3D" id="1.10.3720.10">
    <property type="entry name" value="MetI-like"/>
    <property type="match status" value="1"/>
</dbReference>
<feature type="transmembrane region" description="Helical" evidence="7">
    <location>
        <begin position="163"/>
        <end position="192"/>
    </location>
</feature>
<evidence type="ECO:0000313" key="10">
    <source>
        <dbReference type="Proteomes" id="UP001589747"/>
    </source>
</evidence>
<feature type="transmembrane region" description="Helical" evidence="7">
    <location>
        <begin position="117"/>
        <end position="137"/>
    </location>
</feature>
<dbReference type="PROSITE" id="PS50928">
    <property type="entry name" value="ABC_TM1"/>
    <property type="match status" value="1"/>
</dbReference>
<dbReference type="Proteomes" id="UP001589747">
    <property type="component" value="Unassembled WGS sequence"/>
</dbReference>
<sequence>MNSVGKGFLWEMKKHKVKLLMILPAVLYFLVFAYFPMVGVLIAFKKYNYIDGIFGSPWVGFENFRYFFESGQLLRVTKNTVLYNLVFLIVNNILEITMAILLAEIAGKRIRKFMQSAIFLPYFISWVVVAAFVYNVFNYEFGSLNTLLESFGMSPVDVYSKPIAWVFILIFFSAWKSVGYGTVFYLAAITNIDSETYEAAEMDGANVFQRIRYITLPALIPTAVVLLMLSIGGIVRGDFQMFYQIVGDNGLVYDTTDVIDTFVVRSLLNIQEFGMSSAAGLYQSVLSFVIIITVNYIVRKTQKDYALF</sequence>
<evidence type="ECO:0000259" key="8">
    <source>
        <dbReference type="PROSITE" id="PS50928"/>
    </source>
</evidence>
<gene>
    <name evidence="9" type="ORF">ACFFSY_19005</name>
</gene>
<feature type="domain" description="ABC transmembrane type-1" evidence="8">
    <location>
        <begin position="77"/>
        <end position="294"/>
    </location>
</feature>
<comment type="subcellular location">
    <subcellularLocation>
        <location evidence="1 7">Cell membrane</location>
        <topology evidence="1 7">Multi-pass membrane protein</topology>
    </subcellularLocation>
</comment>
<accession>A0ABV5KT40</accession>
<dbReference type="PANTHER" id="PTHR43227:SF11">
    <property type="entry name" value="BLL4140 PROTEIN"/>
    <property type="match status" value="1"/>
</dbReference>
<dbReference type="EMBL" id="JBHMDO010000032">
    <property type="protein sequence ID" value="MFB9328020.1"/>
    <property type="molecule type" value="Genomic_DNA"/>
</dbReference>
<feature type="transmembrane region" description="Helical" evidence="7">
    <location>
        <begin position="213"/>
        <end position="235"/>
    </location>
</feature>
<dbReference type="InterPro" id="IPR035906">
    <property type="entry name" value="MetI-like_sf"/>
</dbReference>
<evidence type="ECO:0000313" key="9">
    <source>
        <dbReference type="EMBL" id="MFB9328020.1"/>
    </source>
</evidence>
<dbReference type="Pfam" id="PF00528">
    <property type="entry name" value="BPD_transp_1"/>
    <property type="match status" value="1"/>
</dbReference>
<name>A0ABV5KT40_9BACL</name>
<keyword evidence="6 7" id="KW-0472">Membrane</keyword>
<reference evidence="9 10" key="1">
    <citation type="submission" date="2024-09" db="EMBL/GenBank/DDBJ databases">
        <authorList>
            <person name="Sun Q."/>
            <person name="Mori K."/>
        </authorList>
    </citation>
    <scope>NUCLEOTIDE SEQUENCE [LARGE SCALE GENOMIC DNA]</scope>
    <source>
        <strain evidence="9 10">TISTR 2452</strain>
    </source>
</reference>
<dbReference type="CDD" id="cd06261">
    <property type="entry name" value="TM_PBP2"/>
    <property type="match status" value="1"/>
</dbReference>
<keyword evidence="4 7" id="KW-0812">Transmembrane</keyword>
<keyword evidence="3" id="KW-1003">Cell membrane</keyword>
<evidence type="ECO:0000256" key="6">
    <source>
        <dbReference type="ARBA" id="ARBA00023136"/>
    </source>
</evidence>
<keyword evidence="10" id="KW-1185">Reference proteome</keyword>
<feature type="transmembrane region" description="Helical" evidence="7">
    <location>
        <begin position="20"/>
        <end position="44"/>
    </location>
</feature>
<dbReference type="PANTHER" id="PTHR43227">
    <property type="entry name" value="BLL4140 PROTEIN"/>
    <property type="match status" value="1"/>
</dbReference>
<evidence type="ECO:0000256" key="2">
    <source>
        <dbReference type="ARBA" id="ARBA00022448"/>
    </source>
</evidence>
<proteinExistence type="inferred from homology"/>
<evidence type="ECO:0000256" key="3">
    <source>
        <dbReference type="ARBA" id="ARBA00022475"/>
    </source>
</evidence>
<evidence type="ECO:0000256" key="1">
    <source>
        <dbReference type="ARBA" id="ARBA00004651"/>
    </source>
</evidence>
<evidence type="ECO:0000256" key="5">
    <source>
        <dbReference type="ARBA" id="ARBA00022989"/>
    </source>
</evidence>
<evidence type="ECO:0000256" key="7">
    <source>
        <dbReference type="RuleBase" id="RU363032"/>
    </source>
</evidence>
<feature type="transmembrane region" description="Helical" evidence="7">
    <location>
        <begin position="81"/>
        <end position="105"/>
    </location>
</feature>
<comment type="caution">
    <text evidence="9">The sequence shown here is derived from an EMBL/GenBank/DDBJ whole genome shotgun (WGS) entry which is preliminary data.</text>
</comment>
<dbReference type="InterPro" id="IPR000515">
    <property type="entry name" value="MetI-like"/>
</dbReference>
<comment type="similarity">
    <text evidence="7">Belongs to the binding-protein-dependent transport system permease family.</text>
</comment>
<keyword evidence="5 7" id="KW-1133">Transmembrane helix</keyword>
<dbReference type="SUPFAM" id="SSF161098">
    <property type="entry name" value="MetI-like"/>
    <property type="match status" value="1"/>
</dbReference>
<dbReference type="RefSeq" id="WP_377496926.1">
    <property type="nucleotide sequence ID" value="NZ_JBHMDO010000032.1"/>
</dbReference>
<keyword evidence="2 7" id="KW-0813">Transport</keyword>